<dbReference type="AlphaFoldDB" id="A0A0A2BZ55"/>
<evidence type="ECO:0000313" key="3">
    <source>
        <dbReference type="Proteomes" id="UP000030392"/>
    </source>
</evidence>
<organism evidence="2 3">
    <name type="scientific">Prochlorococcus marinus str. PAC1</name>
    <dbReference type="NCBI Taxonomy" id="59924"/>
    <lineage>
        <taxon>Bacteria</taxon>
        <taxon>Bacillati</taxon>
        <taxon>Cyanobacteriota</taxon>
        <taxon>Cyanophyceae</taxon>
        <taxon>Synechococcales</taxon>
        <taxon>Prochlorococcaceae</taxon>
        <taxon>Prochlorococcus</taxon>
    </lineage>
</organism>
<proteinExistence type="predicted"/>
<dbReference type="Proteomes" id="UP000030392">
    <property type="component" value="Unassembled WGS sequence"/>
</dbReference>
<dbReference type="RefSeq" id="WP_052038684.1">
    <property type="nucleotide sequence ID" value="NZ_CP138967.1"/>
</dbReference>
<keyword evidence="1" id="KW-1133">Transmembrane helix</keyword>
<keyword evidence="1" id="KW-0472">Membrane</keyword>
<accession>A0A0A2BZ55</accession>
<dbReference type="EMBL" id="JNAX01000015">
    <property type="protein sequence ID" value="KGG19376.1"/>
    <property type="molecule type" value="Genomic_DNA"/>
</dbReference>
<reference evidence="3" key="1">
    <citation type="journal article" date="2014" name="Sci. Data">
        <title>Genomes of diverse isolates of the marine cyanobacterium Prochlorococcus.</title>
        <authorList>
            <person name="Biller S."/>
            <person name="Berube P."/>
            <person name="Thompson J."/>
            <person name="Kelly L."/>
            <person name="Roggensack S."/>
            <person name="Awad L."/>
            <person name="Roache-Johnson K."/>
            <person name="Ding H."/>
            <person name="Giovannoni S.J."/>
            <person name="Moore L.R."/>
            <person name="Chisholm S.W."/>
        </authorList>
    </citation>
    <scope>NUCLEOTIDE SEQUENCE [LARGE SCALE GENOMIC DNA]</scope>
    <source>
        <strain evidence="3">PAC1</strain>
    </source>
</reference>
<sequence>MGLSNLILGQPQRIEEPFRRKRSKKINKSNPSVNKKIDAFTQVSEFQKEEVRRELLYSNVGLILKFGLFIVFATSLLNLGLASHQRVNRNLELSYLLEKESKKLHKLRLRFDEMFTNGGEQSFFKEQDQWITPNSVRVIWR</sequence>
<gene>
    <name evidence="2" type="ORF">EV03_1758</name>
</gene>
<protein>
    <submittedName>
        <fullName evidence="2">Uncharacterized protein</fullName>
    </submittedName>
</protein>
<keyword evidence="1" id="KW-0812">Transmembrane</keyword>
<name>A0A0A2BZ55_PROMR</name>
<comment type="caution">
    <text evidence="2">The sequence shown here is derived from an EMBL/GenBank/DDBJ whole genome shotgun (WGS) entry which is preliminary data.</text>
</comment>
<feature type="transmembrane region" description="Helical" evidence="1">
    <location>
        <begin position="62"/>
        <end position="81"/>
    </location>
</feature>
<evidence type="ECO:0000256" key="1">
    <source>
        <dbReference type="SAM" id="Phobius"/>
    </source>
</evidence>
<evidence type="ECO:0000313" key="2">
    <source>
        <dbReference type="EMBL" id="KGG19376.1"/>
    </source>
</evidence>